<dbReference type="EMBL" id="BARU01044993">
    <property type="protein sequence ID" value="GAH83459.1"/>
    <property type="molecule type" value="Genomic_DNA"/>
</dbReference>
<gene>
    <name evidence="1" type="ORF">S03H2_68434</name>
</gene>
<name>X1JZN6_9ZZZZ</name>
<reference evidence="1" key="1">
    <citation type="journal article" date="2014" name="Front. Microbiol.">
        <title>High frequency of phylogenetically diverse reductive dehalogenase-homologous genes in deep subseafloor sedimentary metagenomes.</title>
        <authorList>
            <person name="Kawai M."/>
            <person name="Futagami T."/>
            <person name="Toyoda A."/>
            <person name="Takaki Y."/>
            <person name="Nishi S."/>
            <person name="Hori S."/>
            <person name="Arai W."/>
            <person name="Tsubouchi T."/>
            <person name="Morono Y."/>
            <person name="Uchiyama I."/>
            <person name="Ito T."/>
            <person name="Fujiyama A."/>
            <person name="Inagaki F."/>
            <person name="Takami H."/>
        </authorList>
    </citation>
    <scope>NUCLEOTIDE SEQUENCE</scope>
    <source>
        <strain evidence="1">Expedition CK06-06</strain>
    </source>
</reference>
<sequence>ADDGVNITYFANTEEEIGLLTEKIKEIIENRKKGFSALEENVKNQILKSIIVLRKIDEVINGIMIGDVIRKIYFSVGDTRETAAVIPIIKEAEGYNLVQLALNKWMTYTQNLQQEQEFPTEQGKGMLKNFIQIKKWLIGQIKVKLVS</sequence>
<evidence type="ECO:0000313" key="1">
    <source>
        <dbReference type="EMBL" id="GAH83459.1"/>
    </source>
</evidence>
<proteinExistence type="predicted"/>
<feature type="non-terminal residue" evidence="1">
    <location>
        <position position="1"/>
    </location>
</feature>
<dbReference type="AlphaFoldDB" id="X1JZN6"/>
<protein>
    <submittedName>
        <fullName evidence="1">Uncharacterized protein</fullName>
    </submittedName>
</protein>
<comment type="caution">
    <text evidence="1">The sequence shown here is derived from an EMBL/GenBank/DDBJ whole genome shotgun (WGS) entry which is preliminary data.</text>
</comment>
<dbReference type="NCBIfam" id="NF045535">
    <property type="entry name" value="Sel_Asgard"/>
    <property type="match status" value="1"/>
</dbReference>
<accession>X1JZN6</accession>
<organism evidence="1">
    <name type="scientific">marine sediment metagenome</name>
    <dbReference type="NCBI Taxonomy" id="412755"/>
    <lineage>
        <taxon>unclassified sequences</taxon>
        <taxon>metagenomes</taxon>
        <taxon>ecological metagenomes</taxon>
    </lineage>
</organism>